<proteinExistence type="predicted"/>
<evidence type="ECO:0000313" key="8">
    <source>
        <dbReference type="Proteomes" id="UP000050509"/>
    </source>
</evidence>
<evidence type="ECO:0000313" key="7">
    <source>
        <dbReference type="EMBL" id="KPV48577.1"/>
    </source>
</evidence>
<feature type="domain" description="Major facilitator superfamily (MFS) profile" evidence="6">
    <location>
        <begin position="12"/>
        <end position="207"/>
    </location>
</feature>
<dbReference type="GO" id="GO:0022857">
    <property type="term" value="F:transmembrane transporter activity"/>
    <property type="evidence" value="ECO:0007669"/>
    <property type="project" value="InterPro"/>
</dbReference>
<dbReference type="PANTHER" id="PTHR42718:SF42">
    <property type="entry name" value="EXPORT PROTEIN"/>
    <property type="match status" value="1"/>
</dbReference>
<dbReference type="Gene3D" id="1.20.1720.10">
    <property type="entry name" value="Multidrug resistance protein D"/>
    <property type="match status" value="1"/>
</dbReference>
<dbReference type="Pfam" id="PF07690">
    <property type="entry name" value="MFS_1"/>
    <property type="match status" value="1"/>
</dbReference>
<keyword evidence="8" id="KW-1185">Reference proteome</keyword>
<dbReference type="AlphaFoldDB" id="A0A0P9CRE4"/>
<dbReference type="PANTHER" id="PTHR42718">
    <property type="entry name" value="MAJOR FACILITATOR SUPERFAMILY MULTIDRUG TRANSPORTER MFSC"/>
    <property type="match status" value="1"/>
</dbReference>
<organism evidence="7 8">
    <name type="scientific">Kouleothrix aurantiaca</name>
    <dbReference type="NCBI Taxonomy" id="186479"/>
    <lineage>
        <taxon>Bacteria</taxon>
        <taxon>Bacillati</taxon>
        <taxon>Chloroflexota</taxon>
        <taxon>Chloroflexia</taxon>
        <taxon>Chloroflexales</taxon>
        <taxon>Roseiflexineae</taxon>
        <taxon>Roseiflexaceae</taxon>
        <taxon>Kouleothrix</taxon>
    </lineage>
</organism>
<comment type="subcellular location">
    <subcellularLocation>
        <location evidence="1">Cell membrane</location>
        <topology evidence="1">Multi-pass membrane protein</topology>
    </subcellularLocation>
</comment>
<feature type="transmembrane region" description="Helical" evidence="5">
    <location>
        <begin position="48"/>
        <end position="66"/>
    </location>
</feature>
<dbReference type="InterPro" id="IPR036259">
    <property type="entry name" value="MFS_trans_sf"/>
</dbReference>
<dbReference type="EMBL" id="LJCR01002548">
    <property type="protein sequence ID" value="KPV48577.1"/>
    <property type="molecule type" value="Genomic_DNA"/>
</dbReference>
<keyword evidence="4 5" id="KW-0472">Membrane</keyword>
<evidence type="ECO:0000256" key="2">
    <source>
        <dbReference type="ARBA" id="ARBA00022692"/>
    </source>
</evidence>
<feature type="non-terminal residue" evidence="7">
    <location>
        <position position="207"/>
    </location>
</feature>
<name>A0A0P9CRE4_9CHLR</name>
<evidence type="ECO:0000256" key="4">
    <source>
        <dbReference type="ARBA" id="ARBA00023136"/>
    </source>
</evidence>
<keyword evidence="2 5" id="KW-0812">Transmembrane</keyword>
<dbReference type="InterPro" id="IPR020846">
    <property type="entry name" value="MFS_dom"/>
</dbReference>
<dbReference type="Proteomes" id="UP000050509">
    <property type="component" value="Unassembled WGS sequence"/>
</dbReference>
<evidence type="ECO:0000256" key="3">
    <source>
        <dbReference type="ARBA" id="ARBA00022989"/>
    </source>
</evidence>
<feature type="transmembrane region" description="Helical" evidence="5">
    <location>
        <begin position="136"/>
        <end position="157"/>
    </location>
</feature>
<protein>
    <submittedName>
        <fullName evidence="7">MFS transporter</fullName>
    </submittedName>
</protein>
<gene>
    <name evidence="7" type="ORF">SE17_37330</name>
</gene>
<evidence type="ECO:0000259" key="6">
    <source>
        <dbReference type="PROSITE" id="PS50850"/>
    </source>
</evidence>
<evidence type="ECO:0000256" key="5">
    <source>
        <dbReference type="SAM" id="Phobius"/>
    </source>
</evidence>
<dbReference type="PROSITE" id="PS50850">
    <property type="entry name" value="MFS"/>
    <property type="match status" value="1"/>
</dbReference>
<evidence type="ECO:0000256" key="1">
    <source>
        <dbReference type="ARBA" id="ARBA00004651"/>
    </source>
</evidence>
<dbReference type="GO" id="GO:0005886">
    <property type="term" value="C:plasma membrane"/>
    <property type="evidence" value="ECO:0007669"/>
    <property type="project" value="UniProtKB-SubCell"/>
</dbReference>
<feature type="transmembrane region" description="Helical" evidence="5">
    <location>
        <begin position="163"/>
        <end position="183"/>
    </location>
</feature>
<comment type="caution">
    <text evidence="7">The sequence shown here is derived from an EMBL/GenBank/DDBJ whole genome shotgun (WGS) entry which is preliminary data.</text>
</comment>
<dbReference type="InterPro" id="IPR011701">
    <property type="entry name" value="MFS"/>
</dbReference>
<sequence length="207" mass="20676">MQSRANPHQRRALLAAILASSMAFIDSSALNVALPALQAGLGATGAQLLWVVNAYLLMLAALILFGGALGDSVGRKRVFGAGIGVFLLASLGCGLAPTIELLIAARVLQGLGGALMIPSSLARISAMFPASGRGRAIGTWSSATTLVTIAGPVLGGVLAGAGLWRGIFLINLPLGLLALAALARLPADAPVSAAPPIDYPGAALAPL</sequence>
<reference evidence="7 8" key="1">
    <citation type="submission" date="2015-09" db="EMBL/GenBank/DDBJ databases">
        <title>Draft genome sequence of Kouleothrix aurantiaca JCM 19913.</title>
        <authorList>
            <person name="Hemp J."/>
        </authorList>
    </citation>
    <scope>NUCLEOTIDE SEQUENCE [LARGE SCALE GENOMIC DNA]</scope>
    <source>
        <strain evidence="7 8">COM-B</strain>
    </source>
</reference>
<keyword evidence="3 5" id="KW-1133">Transmembrane helix</keyword>
<dbReference type="CDD" id="cd17321">
    <property type="entry name" value="MFS_MMR_MDR_like"/>
    <property type="match status" value="1"/>
</dbReference>
<feature type="transmembrane region" description="Helical" evidence="5">
    <location>
        <begin position="78"/>
        <end position="97"/>
    </location>
</feature>
<accession>A0A0P9CRE4</accession>
<dbReference type="SUPFAM" id="SSF103473">
    <property type="entry name" value="MFS general substrate transporter"/>
    <property type="match status" value="1"/>
</dbReference>